<dbReference type="RefSeq" id="WP_188676698.1">
    <property type="nucleotide sequence ID" value="NZ_BMGP01000003.1"/>
</dbReference>
<reference evidence="1 2" key="1">
    <citation type="journal article" date="2014" name="Int. J. Syst. Evol. Microbiol.">
        <title>Complete genome sequence of Corynebacterium casei LMG S-19264T (=DSM 44701T), isolated from a smear-ripened cheese.</title>
        <authorList>
            <consortium name="US DOE Joint Genome Institute (JGI-PGF)"/>
            <person name="Walter F."/>
            <person name="Albersmeier A."/>
            <person name="Kalinowski J."/>
            <person name="Ruckert C."/>
        </authorList>
    </citation>
    <scope>NUCLEOTIDE SEQUENCE [LARGE SCALE GENOMIC DNA]</scope>
    <source>
        <strain evidence="1 2">CGMCC 1.12976</strain>
    </source>
</reference>
<evidence type="ECO:0008006" key="3">
    <source>
        <dbReference type="Google" id="ProtNLM"/>
    </source>
</evidence>
<dbReference type="EMBL" id="BMGP01000003">
    <property type="protein sequence ID" value="GGF23578.1"/>
    <property type="molecule type" value="Genomic_DNA"/>
</dbReference>
<evidence type="ECO:0000313" key="2">
    <source>
        <dbReference type="Proteomes" id="UP000598775"/>
    </source>
</evidence>
<evidence type="ECO:0000313" key="1">
    <source>
        <dbReference type="EMBL" id="GGF23578.1"/>
    </source>
</evidence>
<comment type="caution">
    <text evidence="1">The sequence shown here is derived from an EMBL/GenBank/DDBJ whole genome shotgun (WGS) entry which is preliminary data.</text>
</comment>
<accession>A0A917EY72</accession>
<organism evidence="1 2">
    <name type="scientific">Subtercola lobariae</name>
    <dbReference type="NCBI Taxonomy" id="1588641"/>
    <lineage>
        <taxon>Bacteria</taxon>
        <taxon>Bacillati</taxon>
        <taxon>Actinomycetota</taxon>
        <taxon>Actinomycetes</taxon>
        <taxon>Micrococcales</taxon>
        <taxon>Microbacteriaceae</taxon>
        <taxon>Subtercola</taxon>
    </lineage>
</organism>
<gene>
    <name evidence="1" type="ORF">GCM10011399_16470</name>
</gene>
<keyword evidence="2" id="KW-1185">Reference proteome</keyword>
<name>A0A917EY72_9MICO</name>
<dbReference type="AlphaFoldDB" id="A0A917EY72"/>
<proteinExistence type="predicted"/>
<sequence>MTTVTAHPSLLSIAELSAARLDGELFDVSDDYASVAEPETIQLRARSLASWVPPQAAVERHSALWVYGVLARPPTPLQLCLGAHSTLRIATTRRYIVREVALLVGDVRTFADVQVTSPLRTAVDLSRTSDVFDQHLIRQLAELIRPERLTIADFERRLSASRNLPHKKLALARLRLVVEAAFCRADEGSVSRR</sequence>
<dbReference type="Proteomes" id="UP000598775">
    <property type="component" value="Unassembled WGS sequence"/>
</dbReference>
<protein>
    <recommendedName>
        <fullName evidence="3">AbiEi antitoxin C-terminal domain-containing protein</fullName>
    </recommendedName>
</protein>